<dbReference type="Gene3D" id="3.40.980.10">
    <property type="entry name" value="MoaB/Mog-like domain"/>
    <property type="match status" value="1"/>
</dbReference>
<dbReference type="InterPro" id="IPR001453">
    <property type="entry name" value="MoaB/Mog_dom"/>
</dbReference>
<dbReference type="InterPro" id="IPR050101">
    <property type="entry name" value="CinA"/>
</dbReference>
<proteinExistence type="inferred from homology"/>
<protein>
    <recommendedName>
        <fullName evidence="1">CinA-like protein</fullName>
    </recommendedName>
</protein>
<dbReference type="Gene3D" id="3.90.950.20">
    <property type="entry name" value="CinA-like"/>
    <property type="match status" value="1"/>
</dbReference>
<evidence type="ECO:0000259" key="2">
    <source>
        <dbReference type="SMART" id="SM00852"/>
    </source>
</evidence>
<dbReference type="NCBIfam" id="TIGR00177">
    <property type="entry name" value="molyb_syn"/>
    <property type="match status" value="1"/>
</dbReference>
<reference evidence="3 4" key="1">
    <citation type="submission" date="2018-08" db="EMBL/GenBank/DDBJ databases">
        <title>Mucilaginibacter sp. MYSH2.</title>
        <authorList>
            <person name="Seo T."/>
        </authorList>
    </citation>
    <scope>NUCLEOTIDE SEQUENCE [LARGE SCALE GENOMIC DNA]</scope>
    <source>
        <strain evidence="3 4">MYSH2</strain>
    </source>
</reference>
<evidence type="ECO:0000313" key="4">
    <source>
        <dbReference type="Proteomes" id="UP000264217"/>
    </source>
</evidence>
<dbReference type="PANTHER" id="PTHR13939:SF0">
    <property type="entry name" value="NMN AMIDOHYDROLASE-LIKE PROTEIN YFAY"/>
    <property type="match status" value="1"/>
</dbReference>
<comment type="similarity">
    <text evidence="1">Belongs to the CinA family.</text>
</comment>
<dbReference type="OrthoDB" id="9801454at2"/>
<dbReference type="InterPro" id="IPR036653">
    <property type="entry name" value="CinA-like_C"/>
</dbReference>
<dbReference type="InterPro" id="IPR008135">
    <property type="entry name" value="Competence-induced_CinA"/>
</dbReference>
<dbReference type="SUPFAM" id="SSF53218">
    <property type="entry name" value="Molybdenum cofactor biosynthesis proteins"/>
    <property type="match status" value="1"/>
</dbReference>
<accession>A0A372NW77</accession>
<dbReference type="NCBIfam" id="TIGR00200">
    <property type="entry name" value="cinA_nterm"/>
    <property type="match status" value="1"/>
</dbReference>
<dbReference type="HAMAP" id="MF_00226_B">
    <property type="entry name" value="CinA_B"/>
    <property type="match status" value="1"/>
</dbReference>
<dbReference type="RefSeq" id="WP_117389918.1">
    <property type="nucleotide sequence ID" value="NZ_QWDC01000001.1"/>
</dbReference>
<dbReference type="CDD" id="cd00885">
    <property type="entry name" value="cinA"/>
    <property type="match status" value="1"/>
</dbReference>
<dbReference type="SUPFAM" id="SSF142433">
    <property type="entry name" value="CinA-like"/>
    <property type="match status" value="1"/>
</dbReference>
<organism evidence="3 4">
    <name type="scientific">Mucilaginibacter conchicola</name>
    <dbReference type="NCBI Taxonomy" id="2303333"/>
    <lineage>
        <taxon>Bacteria</taxon>
        <taxon>Pseudomonadati</taxon>
        <taxon>Bacteroidota</taxon>
        <taxon>Sphingobacteriia</taxon>
        <taxon>Sphingobacteriales</taxon>
        <taxon>Sphingobacteriaceae</taxon>
        <taxon>Mucilaginibacter</taxon>
    </lineage>
</organism>
<dbReference type="Pfam" id="PF00994">
    <property type="entry name" value="MoCF_biosynth"/>
    <property type="match status" value="1"/>
</dbReference>
<sequence length="415" mass="45615">MLAEIITIGDEILIGQIVDTNSAWMAQLLNREGIRVKQISSVSDSREHILKALAEAALRADIILITGGLGPTKDDITKQTLAEYFNVPLVMNDDALNNVLNIFKRYNRPMLDVNRLQAQVPQNCEVILNHNGTAPGMWFNESGKIYVSMPGVPFEMQYMMQDQVVPKLKSTLQLPVIVHKTILTAGEGESYLAEKIADIEDSLPPYIKLAYLPKMGQVRLRLSGDGEDEDQLRQEIEAFAAKIIERVGINVIAEEDKPIEKVILDTMKQHDFTLSVAESCTGGYVSHLLTQHPGSSAVYLGGAISYSNDLKQSILGVKEETLYQFGAVSEQTVREMVAGALQQFKSDFAIAITGIAGPDGGTEEKPVGTVWIAVANANKTIAKKFTFGNKRVQNIERSAVGAFFMLNTLIKETTT</sequence>
<comment type="caution">
    <text evidence="3">The sequence shown here is derived from an EMBL/GenBank/DDBJ whole genome shotgun (WGS) entry which is preliminary data.</text>
</comment>
<gene>
    <name evidence="3" type="ORF">D0C36_02015</name>
</gene>
<dbReference type="AlphaFoldDB" id="A0A372NW77"/>
<dbReference type="SMART" id="SM00852">
    <property type="entry name" value="MoCF_biosynth"/>
    <property type="match status" value="1"/>
</dbReference>
<keyword evidence="4" id="KW-1185">Reference proteome</keyword>
<dbReference type="InterPro" id="IPR008136">
    <property type="entry name" value="CinA_C"/>
</dbReference>
<name>A0A372NW77_9SPHI</name>
<evidence type="ECO:0000313" key="3">
    <source>
        <dbReference type="EMBL" id="RFZ94355.1"/>
    </source>
</evidence>
<dbReference type="PANTHER" id="PTHR13939">
    <property type="entry name" value="NICOTINAMIDE-NUCLEOTIDE AMIDOHYDROLASE PNCC"/>
    <property type="match status" value="1"/>
</dbReference>
<dbReference type="Pfam" id="PF18146">
    <property type="entry name" value="CinA_KH"/>
    <property type="match status" value="1"/>
</dbReference>
<evidence type="ECO:0000256" key="1">
    <source>
        <dbReference type="HAMAP-Rule" id="MF_00226"/>
    </source>
</evidence>
<dbReference type="Proteomes" id="UP000264217">
    <property type="component" value="Unassembled WGS sequence"/>
</dbReference>
<dbReference type="NCBIfam" id="TIGR00199">
    <property type="entry name" value="PncC_domain"/>
    <property type="match status" value="1"/>
</dbReference>
<dbReference type="InterPro" id="IPR041424">
    <property type="entry name" value="CinA_KH"/>
</dbReference>
<dbReference type="EMBL" id="QWDC01000001">
    <property type="protein sequence ID" value="RFZ94355.1"/>
    <property type="molecule type" value="Genomic_DNA"/>
</dbReference>
<feature type="domain" description="MoaB/Mog" evidence="2">
    <location>
        <begin position="4"/>
        <end position="171"/>
    </location>
</feature>
<dbReference type="InterPro" id="IPR036425">
    <property type="entry name" value="MoaB/Mog-like_dom_sf"/>
</dbReference>
<dbReference type="NCBIfam" id="NF001813">
    <property type="entry name" value="PRK00549.1"/>
    <property type="match status" value="1"/>
</dbReference>
<dbReference type="PIRSF" id="PIRSF006728">
    <property type="entry name" value="CinA"/>
    <property type="match status" value="1"/>
</dbReference>
<dbReference type="Pfam" id="PF02464">
    <property type="entry name" value="CinA"/>
    <property type="match status" value="1"/>
</dbReference>